<evidence type="ECO:0000313" key="19">
    <source>
        <dbReference type="EMBL" id="TXR57775.1"/>
    </source>
</evidence>
<dbReference type="InterPro" id="IPR036318">
    <property type="entry name" value="FAD-bd_PCMH-like_sf"/>
</dbReference>
<proteinExistence type="inferred from homology"/>
<evidence type="ECO:0000256" key="11">
    <source>
        <dbReference type="ARBA" id="ARBA00022960"/>
    </source>
</evidence>
<dbReference type="SUPFAM" id="SSF56176">
    <property type="entry name" value="FAD-binding/transporter-associated domain-like"/>
    <property type="match status" value="1"/>
</dbReference>
<dbReference type="InterPro" id="IPR016166">
    <property type="entry name" value="FAD-bd_PCMH"/>
</dbReference>
<dbReference type="OrthoDB" id="9804753at2"/>
<dbReference type="InterPro" id="IPR036635">
    <property type="entry name" value="MurB_C_sf"/>
</dbReference>
<comment type="catalytic activity">
    <reaction evidence="16 17">
        <text>UDP-N-acetyl-alpha-D-muramate + NADP(+) = UDP-N-acetyl-3-O-(1-carboxyvinyl)-alpha-D-glucosamine + NADPH + H(+)</text>
        <dbReference type="Rhea" id="RHEA:12248"/>
        <dbReference type="ChEBI" id="CHEBI:15378"/>
        <dbReference type="ChEBI" id="CHEBI:57783"/>
        <dbReference type="ChEBI" id="CHEBI:58349"/>
        <dbReference type="ChEBI" id="CHEBI:68483"/>
        <dbReference type="ChEBI" id="CHEBI:70757"/>
        <dbReference type="EC" id="1.3.1.98"/>
    </reaction>
</comment>
<comment type="subcellular location">
    <subcellularLocation>
        <location evidence="3 17">Cytoplasm</location>
    </subcellularLocation>
</comment>
<evidence type="ECO:0000256" key="16">
    <source>
        <dbReference type="ARBA" id="ARBA00048914"/>
    </source>
</evidence>
<evidence type="ECO:0000256" key="15">
    <source>
        <dbReference type="ARBA" id="ARBA00023316"/>
    </source>
</evidence>
<dbReference type="Gene3D" id="3.90.78.10">
    <property type="entry name" value="UDP-N-acetylenolpyruvoylglucosamine reductase, C-terminal domain"/>
    <property type="match status" value="1"/>
</dbReference>
<dbReference type="EC" id="1.3.1.98" evidence="17"/>
<keyword evidence="13 17" id="KW-0560">Oxidoreductase</keyword>
<reference evidence="19 20" key="1">
    <citation type="submission" date="2019-07" db="EMBL/GenBank/DDBJ databases">
        <title>Quadrisphaera sp. strain DD2A genome sequencing and assembly.</title>
        <authorList>
            <person name="Kim I."/>
        </authorList>
    </citation>
    <scope>NUCLEOTIDE SEQUENCE [LARGE SCALE GENOMIC DNA]</scope>
    <source>
        <strain evidence="19 20">DD2A</strain>
    </source>
</reference>
<keyword evidence="15 17" id="KW-0961">Cell wall biogenesis/degradation</keyword>
<evidence type="ECO:0000256" key="9">
    <source>
        <dbReference type="ARBA" id="ARBA00022827"/>
    </source>
</evidence>
<evidence type="ECO:0000256" key="3">
    <source>
        <dbReference type="ARBA" id="ARBA00004496"/>
    </source>
</evidence>
<keyword evidence="8 17" id="KW-0285">Flavoprotein</keyword>
<evidence type="ECO:0000256" key="14">
    <source>
        <dbReference type="ARBA" id="ARBA00023306"/>
    </source>
</evidence>
<sequence>MTSTADGQGSAPGPVRLADLTTLRVGGPAARTVVATTRQQVVDAVSAADAAGEPLLVVGGGSNLVVGDDGFDGTVVVVRTKGVELESGDWCGGAFLHVDAGEDWDGLVARAVANGWSGVECLSGIPGTVGATPVQNVGAYGQQLSDVLASVQTWDRRDGRLRTIPASNCRLRYRDSLFKDEPGRYVILDVVLQLPVNDLAAPVRYAELADQLGTGPGERRPLAEVREAVLALRRRKGMVLDEADHDTWSTGSFFTNPLLAPEQAAALPEGAPRHPDAASGLVKTSAAWLVERAGFGRGCGPDGAVPSSWPATLSTKHTLAVTNRGGASAADVLAVARAVRDGVRERFGVELAPEPELVGCSL</sequence>
<keyword evidence="10 17" id="KW-0521">NADP</keyword>
<accession>A0A5C8ZI87</accession>
<dbReference type="InterPro" id="IPR016169">
    <property type="entry name" value="FAD-bd_PCMH_sub2"/>
</dbReference>
<dbReference type="HAMAP" id="MF_00037">
    <property type="entry name" value="MurB"/>
    <property type="match status" value="1"/>
</dbReference>
<dbReference type="GO" id="GO:0008762">
    <property type="term" value="F:UDP-N-acetylmuramate dehydrogenase activity"/>
    <property type="evidence" value="ECO:0007669"/>
    <property type="project" value="UniProtKB-UniRule"/>
</dbReference>
<evidence type="ECO:0000256" key="5">
    <source>
        <dbReference type="ARBA" id="ARBA00010485"/>
    </source>
</evidence>
<gene>
    <name evidence="17" type="primary">murB</name>
    <name evidence="19" type="ORF">FMM08_00460</name>
</gene>
<name>A0A5C8ZI87_9ACTN</name>
<dbReference type="InterPro" id="IPR006094">
    <property type="entry name" value="Oxid_FAD_bind_N"/>
</dbReference>
<evidence type="ECO:0000256" key="7">
    <source>
        <dbReference type="ARBA" id="ARBA00022618"/>
    </source>
</evidence>
<comment type="pathway">
    <text evidence="4 17">Cell wall biogenesis; peptidoglycan biosynthesis.</text>
</comment>
<dbReference type="SUPFAM" id="SSF56194">
    <property type="entry name" value="Uridine diphospho-N-Acetylenolpyruvylglucosamine reductase, MurB, C-terminal domain"/>
    <property type="match status" value="1"/>
</dbReference>
<dbReference type="GO" id="GO:0005829">
    <property type="term" value="C:cytosol"/>
    <property type="evidence" value="ECO:0007669"/>
    <property type="project" value="TreeGrafter"/>
</dbReference>
<comment type="function">
    <text evidence="2 17">Cell wall formation.</text>
</comment>
<dbReference type="Gene3D" id="3.30.43.10">
    <property type="entry name" value="Uridine Diphospho-n-acetylenolpyruvylglucosamine Reductase, domain 2"/>
    <property type="match status" value="1"/>
</dbReference>
<feature type="active site" evidence="17">
    <location>
        <position position="174"/>
    </location>
</feature>
<dbReference type="Pfam" id="PF01565">
    <property type="entry name" value="FAD_binding_4"/>
    <property type="match status" value="1"/>
</dbReference>
<dbReference type="GO" id="GO:0008360">
    <property type="term" value="P:regulation of cell shape"/>
    <property type="evidence" value="ECO:0007669"/>
    <property type="project" value="UniProtKB-KW"/>
</dbReference>
<dbReference type="InterPro" id="IPR011601">
    <property type="entry name" value="MurB_C"/>
</dbReference>
<dbReference type="GO" id="GO:0009252">
    <property type="term" value="P:peptidoglycan biosynthetic process"/>
    <property type="evidence" value="ECO:0007669"/>
    <property type="project" value="UniProtKB-UniRule"/>
</dbReference>
<keyword evidence="11 17" id="KW-0133">Cell shape</keyword>
<evidence type="ECO:0000256" key="10">
    <source>
        <dbReference type="ARBA" id="ARBA00022857"/>
    </source>
</evidence>
<keyword evidence="6 17" id="KW-0963">Cytoplasm</keyword>
<keyword evidence="20" id="KW-1185">Reference proteome</keyword>
<dbReference type="GO" id="GO:0051301">
    <property type="term" value="P:cell division"/>
    <property type="evidence" value="ECO:0007669"/>
    <property type="project" value="UniProtKB-KW"/>
</dbReference>
<evidence type="ECO:0000256" key="12">
    <source>
        <dbReference type="ARBA" id="ARBA00022984"/>
    </source>
</evidence>
<protein>
    <recommendedName>
        <fullName evidence="17">UDP-N-acetylenolpyruvoylglucosamine reductase</fullName>
        <ecNumber evidence="17">1.3.1.98</ecNumber>
    </recommendedName>
    <alternativeName>
        <fullName evidence="17">UDP-N-acetylmuramate dehydrogenase</fullName>
    </alternativeName>
</protein>
<evidence type="ECO:0000313" key="20">
    <source>
        <dbReference type="Proteomes" id="UP000321234"/>
    </source>
</evidence>
<dbReference type="Gene3D" id="3.30.465.10">
    <property type="match status" value="1"/>
</dbReference>
<evidence type="ECO:0000256" key="6">
    <source>
        <dbReference type="ARBA" id="ARBA00022490"/>
    </source>
</evidence>
<dbReference type="PROSITE" id="PS51387">
    <property type="entry name" value="FAD_PCMH"/>
    <property type="match status" value="1"/>
</dbReference>
<dbReference type="GO" id="GO:0071555">
    <property type="term" value="P:cell wall organization"/>
    <property type="evidence" value="ECO:0007669"/>
    <property type="project" value="UniProtKB-KW"/>
</dbReference>
<dbReference type="NCBIfam" id="NF010478">
    <property type="entry name" value="PRK13903.1"/>
    <property type="match status" value="1"/>
</dbReference>
<evidence type="ECO:0000256" key="4">
    <source>
        <dbReference type="ARBA" id="ARBA00004752"/>
    </source>
</evidence>
<comment type="caution">
    <text evidence="19">The sequence shown here is derived from an EMBL/GenBank/DDBJ whole genome shotgun (WGS) entry which is preliminary data.</text>
</comment>
<evidence type="ECO:0000256" key="2">
    <source>
        <dbReference type="ARBA" id="ARBA00003921"/>
    </source>
</evidence>
<feature type="domain" description="FAD-binding PCMH-type" evidence="18">
    <location>
        <begin position="25"/>
        <end position="197"/>
    </location>
</feature>
<keyword evidence="14 17" id="KW-0131">Cell cycle</keyword>
<dbReference type="InterPro" id="IPR016167">
    <property type="entry name" value="FAD-bd_PCMH_sub1"/>
</dbReference>
<dbReference type="GO" id="GO:0071949">
    <property type="term" value="F:FAD binding"/>
    <property type="evidence" value="ECO:0007669"/>
    <property type="project" value="InterPro"/>
</dbReference>
<evidence type="ECO:0000259" key="18">
    <source>
        <dbReference type="PROSITE" id="PS51387"/>
    </source>
</evidence>
<dbReference type="Proteomes" id="UP000321234">
    <property type="component" value="Unassembled WGS sequence"/>
</dbReference>
<comment type="similarity">
    <text evidence="5 17">Belongs to the MurB family.</text>
</comment>
<feature type="active site" evidence="17">
    <location>
        <position position="354"/>
    </location>
</feature>
<dbReference type="PANTHER" id="PTHR21071">
    <property type="entry name" value="UDP-N-ACETYLENOLPYRUVOYLGLUCOSAMINE REDUCTASE"/>
    <property type="match status" value="1"/>
</dbReference>
<keyword evidence="7 17" id="KW-0132">Cell division</keyword>
<dbReference type="PANTHER" id="PTHR21071:SF4">
    <property type="entry name" value="UDP-N-ACETYLENOLPYRUVOYLGLUCOSAMINE REDUCTASE"/>
    <property type="match status" value="1"/>
</dbReference>
<keyword evidence="9 17" id="KW-0274">FAD</keyword>
<dbReference type="Pfam" id="PF02873">
    <property type="entry name" value="MurB_C"/>
    <property type="match status" value="1"/>
</dbReference>
<evidence type="ECO:0000256" key="8">
    <source>
        <dbReference type="ARBA" id="ARBA00022630"/>
    </source>
</evidence>
<comment type="cofactor">
    <cofactor evidence="1 17">
        <name>FAD</name>
        <dbReference type="ChEBI" id="CHEBI:57692"/>
    </cofactor>
</comment>
<evidence type="ECO:0000256" key="17">
    <source>
        <dbReference type="HAMAP-Rule" id="MF_00037"/>
    </source>
</evidence>
<evidence type="ECO:0000256" key="1">
    <source>
        <dbReference type="ARBA" id="ARBA00001974"/>
    </source>
</evidence>
<dbReference type="RefSeq" id="WP_147924400.1">
    <property type="nucleotide sequence ID" value="NZ_VKAC01000001.1"/>
</dbReference>
<dbReference type="AlphaFoldDB" id="A0A5C8ZI87"/>
<organism evidence="19 20">
    <name type="scientific">Quadrisphaera setariae</name>
    <dbReference type="NCBI Taxonomy" id="2593304"/>
    <lineage>
        <taxon>Bacteria</taxon>
        <taxon>Bacillati</taxon>
        <taxon>Actinomycetota</taxon>
        <taxon>Actinomycetes</taxon>
        <taxon>Kineosporiales</taxon>
        <taxon>Kineosporiaceae</taxon>
        <taxon>Quadrisphaera</taxon>
    </lineage>
</organism>
<dbReference type="InterPro" id="IPR003170">
    <property type="entry name" value="MurB"/>
</dbReference>
<dbReference type="UniPathway" id="UPA00219"/>
<dbReference type="EMBL" id="VKAC01000001">
    <property type="protein sequence ID" value="TXR57775.1"/>
    <property type="molecule type" value="Genomic_DNA"/>
</dbReference>
<evidence type="ECO:0000256" key="13">
    <source>
        <dbReference type="ARBA" id="ARBA00023002"/>
    </source>
</evidence>
<feature type="active site" description="Proton donor" evidence="17">
    <location>
        <position position="252"/>
    </location>
</feature>
<keyword evidence="12 17" id="KW-0573">Peptidoglycan synthesis</keyword>